<dbReference type="SUPFAM" id="SSF52540">
    <property type="entry name" value="P-loop containing nucleoside triphosphate hydrolases"/>
    <property type="match status" value="1"/>
</dbReference>
<dbReference type="Proteomes" id="UP001295740">
    <property type="component" value="Unassembled WGS sequence"/>
</dbReference>
<dbReference type="InterPro" id="IPR027417">
    <property type="entry name" value="P-loop_NTPase"/>
</dbReference>
<proteinExistence type="predicted"/>
<evidence type="ECO:0000313" key="3">
    <source>
        <dbReference type="Proteomes" id="UP001295740"/>
    </source>
</evidence>
<reference evidence="2" key="1">
    <citation type="submission" date="2023-10" db="EMBL/GenBank/DDBJ databases">
        <authorList>
            <person name="Hackl T."/>
        </authorList>
    </citation>
    <scope>NUCLEOTIDE SEQUENCE</scope>
</reference>
<dbReference type="Gene3D" id="3.40.50.300">
    <property type="entry name" value="P-loop containing nucleotide triphosphate hydrolases"/>
    <property type="match status" value="2"/>
</dbReference>
<dbReference type="EMBL" id="CAUWAG010000003">
    <property type="protein sequence ID" value="CAJ2500867.1"/>
    <property type="molecule type" value="Genomic_DNA"/>
</dbReference>
<dbReference type="AlphaFoldDB" id="A0AAI8YDM4"/>
<dbReference type="PANTHER" id="PTHR24221">
    <property type="entry name" value="ATP-BINDING CASSETTE SUB-FAMILY B"/>
    <property type="match status" value="1"/>
</dbReference>
<dbReference type="GO" id="GO:0042626">
    <property type="term" value="F:ATPase-coupled transmembrane transporter activity"/>
    <property type="evidence" value="ECO:0007669"/>
    <property type="project" value="TreeGrafter"/>
</dbReference>
<organism evidence="2 3">
    <name type="scientific">Anthostomella pinea</name>
    <dbReference type="NCBI Taxonomy" id="933095"/>
    <lineage>
        <taxon>Eukaryota</taxon>
        <taxon>Fungi</taxon>
        <taxon>Dikarya</taxon>
        <taxon>Ascomycota</taxon>
        <taxon>Pezizomycotina</taxon>
        <taxon>Sordariomycetes</taxon>
        <taxon>Xylariomycetidae</taxon>
        <taxon>Xylariales</taxon>
        <taxon>Xylariaceae</taxon>
        <taxon>Anthostomella</taxon>
    </lineage>
</organism>
<evidence type="ECO:0000313" key="2">
    <source>
        <dbReference type="EMBL" id="CAJ2500867.1"/>
    </source>
</evidence>
<sequence>MRTEAYGHPEPKCLLESRTLTSDRSRGLCEGAAFVGGSGSSKSTISSLTQRFHGPTSGYITRNQGAFSLMSLVQQESLLYTDSVRDNVGRTAIAHRLARALKRKPRLLLLDEATSAQDMQGEQVLQKTLNEAASGQTSVAFAHSIRRTDVIFLIEDGRVEEMGTHEEFRRPADRYLAMCLAQSLNQA</sequence>
<dbReference type="InterPro" id="IPR039421">
    <property type="entry name" value="Type_1_exporter"/>
</dbReference>
<feature type="domain" description="AAA+ ATPase" evidence="1">
    <location>
        <begin position="28"/>
        <end position="158"/>
    </location>
</feature>
<evidence type="ECO:0000259" key="1">
    <source>
        <dbReference type="SMART" id="SM00382"/>
    </source>
</evidence>
<dbReference type="PANTHER" id="PTHR24221:SF641">
    <property type="entry name" value="ABC MULTIDRUG TRANSPORTER MDR4"/>
    <property type="match status" value="1"/>
</dbReference>
<name>A0AAI8YDM4_9PEZI</name>
<dbReference type="InterPro" id="IPR003593">
    <property type="entry name" value="AAA+_ATPase"/>
</dbReference>
<dbReference type="GO" id="GO:0016020">
    <property type="term" value="C:membrane"/>
    <property type="evidence" value="ECO:0007669"/>
    <property type="project" value="TreeGrafter"/>
</dbReference>
<comment type="caution">
    <text evidence="2">The sequence shown here is derived from an EMBL/GenBank/DDBJ whole genome shotgun (WGS) entry which is preliminary data.</text>
</comment>
<accession>A0AAI8YDM4</accession>
<protein>
    <submittedName>
        <fullName evidence="2">Uu.00g037200.m01.CDS01</fullName>
    </submittedName>
</protein>
<gene>
    <name evidence="2" type="ORF">KHLLAP_LOCUS1335</name>
</gene>
<keyword evidence="3" id="KW-1185">Reference proteome</keyword>
<dbReference type="SMART" id="SM00382">
    <property type="entry name" value="AAA"/>
    <property type="match status" value="1"/>
</dbReference>